<keyword evidence="7" id="KW-1133">Transmembrane helix</keyword>
<evidence type="ECO:0000256" key="6">
    <source>
        <dbReference type="ARBA" id="ARBA00022840"/>
    </source>
</evidence>
<evidence type="ECO:0000256" key="2">
    <source>
        <dbReference type="ARBA" id="ARBA00022527"/>
    </source>
</evidence>
<dbReference type="SMART" id="SM00220">
    <property type="entry name" value="S_TKc"/>
    <property type="match status" value="1"/>
</dbReference>
<dbReference type="PROSITE" id="PS00108">
    <property type="entry name" value="PROTEIN_KINASE_ST"/>
    <property type="match status" value="1"/>
</dbReference>
<name>A0A8J3AYG5_9BURK</name>
<evidence type="ECO:0000256" key="5">
    <source>
        <dbReference type="ARBA" id="ARBA00022777"/>
    </source>
</evidence>
<feature type="domain" description="Protein kinase" evidence="8">
    <location>
        <begin position="26"/>
        <end position="306"/>
    </location>
</feature>
<dbReference type="Proteomes" id="UP000627205">
    <property type="component" value="Unassembled WGS sequence"/>
</dbReference>
<dbReference type="FunFam" id="1.10.510.10:FF:000021">
    <property type="entry name" value="Serine/threonine protein kinase"/>
    <property type="match status" value="1"/>
</dbReference>
<dbReference type="GO" id="GO:0004674">
    <property type="term" value="F:protein serine/threonine kinase activity"/>
    <property type="evidence" value="ECO:0007669"/>
    <property type="project" value="UniProtKB-KW"/>
</dbReference>
<dbReference type="Gene3D" id="3.30.200.20">
    <property type="entry name" value="Phosphorylase Kinase, domain 1"/>
    <property type="match status" value="1"/>
</dbReference>
<dbReference type="PANTHER" id="PTHR43289:SF6">
    <property type="entry name" value="SERINE_THREONINE-PROTEIN KINASE NEKL-3"/>
    <property type="match status" value="1"/>
</dbReference>
<feature type="transmembrane region" description="Helical" evidence="7">
    <location>
        <begin position="326"/>
        <end position="345"/>
    </location>
</feature>
<dbReference type="EC" id="2.7.11.1" evidence="1"/>
<dbReference type="InterPro" id="IPR011009">
    <property type="entry name" value="Kinase-like_dom_sf"/>
</dbReference>
<accession>A0A8J3AYG5</accession>
<dbReference type="PROSITE" id="PS50011">
    <property type="entry name" value="PROTEIN_KINASE_DOM"/>
    <property type="match status" value="1"/>
</dbReference>
<dbReference type="Pfam" id="PF00069">
    <property type="entry name" value="Pkinase"/>
    <property type="match status" value="1"/>
</dbReference>
<evidence type="ECO:0000313" key="9">
    <source>
        <dbReference type="EMBL" id="GGI53337.1"/>
    </source>
</evidence>
<keyword evidence="4" id="KW-0547">Nucleotide-binding</keyword>
<dbReference type="InterPro" id="IPR000719">
    <property type="entry name" value="Prot_kinase_dom"/>
</dbReference>
<reference evidence="9" key="2">
    <citation type="submission" date="2020-09" db="EMBL/GenBank/DDBJ databases">
        <authorList>
            <person name="Sun Q."/>
            <person name="Sedlacek I."/>
        </authorList>
    </citation>
    <scope>NUCLEOTIDE SEQUENCE</scope>
    <source>
        <strain evidence="9">CCM 7664</strain>
    </source>
</reference>
<dbReference type="GO" id="GO:0005524">
    <property type="term" value="F:ATP binding"/>
    <property type="evidence" value="ECO:0007669"/>
    <property type="project" value="UniProtKB-KW"/>
</dbReference>
<dbReference type="PANTHER" id="PTHR43289">
    <property type="entry name" value="MITOGEN-ACTIVATED PROTEIN KINASE KINASE KINASE 20-RELATED"/>
    <property type="match status" value="1"/>
</dbReference>
<reference evidence="9" key="1">
    <citation type="journal article" date="2014" name="Int. J. Syst. Evol. Microbiol.">
        <title>Complete genome sequence of Corynebacterium casei LMG S-19264T (=DSM 44701T), isolated from a smear-ripened cheese.</title>
        <authorList>
            <consortium name="US DOE Joint Genome Institute (JGI-PGF)"/>
            <person name="Walter F."/>
            <person name="Albersmeier A."/>
            <person name="Kalinowski J."/>
            <person name="Ruckert C."/>
        </authorList>
    </citation>
    <scope>NUCLEOTIDE SEQUENCE</scope>
    <source>
        <strain evidence="9">CCM 7664</strain>
    </source>
</reference>
<organism evidence="9 10">
    <name type="scientific">Oxalicibacterium solurbis</name>
    <dbReference type="NCBI Taxonomy" id="69280"/>
    <lineage>
        <taxon>Bacteria</taxon>
        <taxon>Pseudomonadati</taxon>
        <taxon>Pseudomonadota</taxon>
        <taxon>Betaproteobacteria</taxon>
        <taxon>Burkholderiales</taxon>
        <taxon>Oxalobacteraceae</taxon>
        <taxon>Oxalicibacterium</taxon>
    </lineage>
</organism>
<dbReference type="CDD" id="cd14014">
    <property type="entry name" value="STKc_PknB_like"/>
    <property type="match status" value="1"/>
</dbReference>
<keyword evidence="5" id="KW-0418">Kinase</keyword>
<evidence type="ECO:0000256" key="7">
    <source>
        <dbReference type="SAM" id="Phobius"/>
    </source>
</evidence>
<evidence type="ECO:0000256" key="3">
    <source>
        <dbReference type="ARBA" id="ARBA00022679"/>
    </source>
</evidence>
<comment type="caution">
    <text evidence="9">The sequence shown here is derived from an EMBL/GenBank/DDBJ whole genome shotgun (WGS) entry which is preliminary data.</text>
</comment>
<keyword evidence="3" id="KW-0808">Transferase</keyword>
<keyword evidence="2" id="KW-0723">Serine/threonine-protein kinase</keyword>
<sequence>MLTSTMTSTVTPLQPIHERPTRIGRFSIKHELGRGSIGVVYLAHDPVIDRDVALKTFRNRMPLAEKKQYEQQFINEARAAGRLAHSNIVTIYEASSEGDWTYIAMEYLPGRELSKTMTAHRFSPDDVASISWKIADALEHAHRNGVIHRDIKPANIFLVTDHQPKIVDFGIARAPNRVSDAQQMEEPFTLFHDNLLGTPNYMSPEQALGHAVDARTDVYSLGAVMYEMLTFRKPFHATDTDKLLQQIAFKAAPEPHMVEGGVPLWLSRIVVKAMSKKPEKRYQTAEEMSLDIKRHLTRTRREHERVPKQELAEQPANAPDFHKSRLFWPICSVLVAGAIAAYTLLR</sequence>
<protein>
    <recommendedName>
        <fullName evidence="1">non-specific serine/threonine protein kinase</fullName>
        <ecNumber evidence="1">2.7.11.1</ecNumber>
    </recommendedName>
</protein>
<dbReference type="RefSeq" id="WP_229723925.1">
    <property type="nucleotide sequence ID" value="NZ_BMDP01000001.1"/>
</dbReference>
<evidence type="ECO:0000256" key="4">
    <source>
        <dbReference type="ARBA" id="ARBA00022741"/>
    </source>
</evidence>
<keyword evidence="7" id="KW-0472">Membrane</keyword>
<dbReference type="SUPFAM" id="SSF56112">
    <property type="entry name" value="Protein kinase-like (PK-like)"/>
    <property type="match status" value="1"/>
</dbReference>
<dbReference type="EMBL" id="BMDP01000001">
    <property type="protein sequence ID" value="GGI53337.1"/>
    <property type="molecule type" value="Genomic_DNA"/>
</dbReference>
<dbReference type="Gene3D" id="1.10.510.10">
    <property type="entry name" value="Transferase(Phosphotransferase) domain 1"/>
    <property type="match status" value="1"/>
</dbReference>
<proteinExistence type="predicted"/>
<evidence type="ECO:0000259" key="8">
    <source>
        <dbReference type="PROSITE" id="PS50011"/>
    </source>
</evidence>
<keyword evidence="6" id="KW-0067">ATP-binding</keyword>
<keyword evidence="7" id="KW-0812">Transmembrane</keyword>
<evidence type="ECO:0000256" key="1">
    <source>
        <dbReference type="ARBA" id="ARBA00012513"/>
    </source>
</evidence>
<dbReference type="AlphaFoldDB" id="A0A8J3AYG5"/>
<dbReference type="InterPro" id="IPR008271">
    <property type="entry name" value="Ser/Thr_kinase_AS"/>
</dbReference>
<evidence type="ECO:0000313" key="10">
    <source>
        <dbReference type="Proteomes" id="UP000627205"/>
    </source>
</evidence>
<gene>
    <name evidence="9" type="ORF">GCM10011430_05110</name>
</gene>
<keyword evidence="10" id="KW-1185">Reference proteome</keyword>